<proteinExistence type="predicted"/>
<dbReference type="OrthoDB" id="9867445at2"/>
<feature type="transmembrane region" description="Helical" evidence="1">
    <location>
        <begin position="89"/>
        <end position="109"/>
    </location>
</feature>
<reference evidence="2 3" key="1">
    <citation type="submission" date="2019-08" db="EMBL/GenBank/DDBJ databases">
        <title>Highly reduced genomes of protist endosymbionts show evolutionary convergence.</title>
        <authorList>
            <person name="George E."/>
            <person name="Husnik F."/>
            <person name="Tashyreva D."/>
            <person name="Prokopchuk G."/>
            <person name="Horak A."/>
            <person name="Kwong W.K."/>
            <person name="Lukes J."/>
            <person name="Keeling P.J."/>
        </authorList>
    </citation>
    <scope>NUCLEOTIDE SEQUENCE [LARGE SCALE GENOMIC DNA]</scope>
    <source>
        <strain evidence="2">1604LC</strain>
    </source>
</reference>
<evidence type="ECO:0000256" key="1">
    <source>
        <dbReference type="SAM" id="Phobius"/>
    </source>
</evidence>
<sequence>MFWIIPFFISLTIAWVVLLIIFFLLAMFVPIFIPIFVLLSLGIALINIIMHMPLLSILFIGALWVLRDQIDTIWHQFFLKKSYSIQKPILSNSAPLILSIFIVHGLFYVLPLPNILKFAILSLISVYMFKNSKHNHKCCN</sequence>
<dbReference type="AlphaFoldDB" id="A0A5C0UGM2"/>
<name>A0A5C0UGM2_9PROT</name>
<dbReference type="EMBL" id="CP043316">
    <property type="protein sequence ID" value="QEK38703.1"/>
    <property type="molecule type" value="Genomic_DNA"/>
</dbReference>
<dbReference type="Proteomes" id="UP000325004">
    <property type="component" value="Chromosome"/>
</dbReference>
<feature type="transmembrane region" description="Helical" evidence="1">
    <location>
        <begin position="35"/>
        <end position="66"/>
    </location>
</feature>
<dbReference type="RefSeq" id="WP_148971824.1">
    <property type="nucleotide sequence ID" value="NZ_CP043316.1"/>
</dbReference>
<gene>
    <name evidence="2" type="ORF">FZC34_02165</name>
</gene>
<feature type="transmembrane region" description="Helical" evidence="1">
    <location>
        <begin position="7"/>
        <end position="29"/>
    </location>
</feature>
<dbReference type="KEGG" id="cpri:FZC34_02165"/>
<evidence type="ECO:0000313" key="3">
    <source>
        <dbReference type="Proteomes" id="UP000325004"/>
    </source>
</evidence>
<keyword evidence="1" id="KW-0472">Membrane</keyword>
<keyword evidence="3" id="KW-1185">Reference proteome</keyword>
<protein>
    <submittedName>
        <fullName evidence="2">Uncharacterized protein</fullName>
    </submittedName>
</protein>
<keyword evidence="1" id="KW-1133">Transmembrane helix</keyword>
<organism evidence="2 3">
    <name type="scientific">Candidatus Cytomitobacter primus</name>
    <dbReference type="NCBI Taxonomy" id="2066024"/>
    <lineage>
        <taxon>Bacteria</taxon>
        <taxon>Pseudomonadati</taxon>
        <taxon>Pseudomonadota</taxon>
        <taxon>Alphaproteobacteria</taxon>
        <taxon>Holosporales</taxon>
        <taxon>Holosporaceae</taxon>
        <taxon>Candidatus Cytomitobacter</taxon>
    </lineage>
</organism>
<keyword evidence="1" id="KW-0812">Transmembrane</keyword>
<evidence type="ECO:0000313" key="2">
    <source>
        <dbReference type="EMBL" id="QEK38703.1"/>
    </source>
</evidence>
<accession>A0A5C0UGM2</accession>